<dbReference type="RefSeq" id="XP_071915159.1">
    <property type="nucleotide sequence ID" value="XM_072059058.1"/>
</dbReference>
<dbReference type="PANTHER" id="PTHR15319">
    <property type="entry name" value="TATA BOX-BINDING PROTEIN ASSOCIATED FACTOR RNA POLYMERASE I SUBUNIT C"/>
    <property type="match status" value="1"/>
</dbReference>
<accession>A0ABM4V6K2</accession>
<evidence type="ECO:0000256" key="1">
    <source>
        <dbReference type="SAM" id="MobiDB-lite"/>
    </source>
</evidence>
<gene>
    <name evidence="3" type="primary">LOC140011056</name>
</gene>
<protein>
    <submittedName>
        <fullName evidence="3">Uncharacterized protein</fullName>
    </submittedName>
</protein>
<dbReference type="PANTHER" id="PTHR15319:SF1">
    <property type="entry name" value="TATA BOX-BINDING PROTEIN-ASSOCIATED FACTOR RNA POLYMERASE I SUBUNIT C"/>
    <property type="match status" value="1"/>
</dbReference>
<dbReference type="Proteomes" id="UP001652660">
    <property type="component" value="Chromosome 7e"/>
</dbReference>
<name>A0ABM4V6K2_COFAR</name>
<evidence type="ECO:0000313" key="3">
    <source>
        <dbReference type="RefSeq" id="XP_071915159.1"/>
    </source>
</evidence>
<dbReference type="GeneID" id="140011056"/>
<sequence length="945" mass="106362">MEFSEEWKSLWPISSVFNPPLLLLDGNPPRPPKRTRLEDEEEKQEEEEKTHEEIGPIIFTPCPKSLIQLYSSPSLAPRLPVPYPGLTLARFLVSSTLNSATPLSSITYSVSSHIASEIGSELVLAQHESHDYLHGFNCLQLLRLPCDGDDESWAYLAFFPAGENCEQVGFVKLFLKGNFQLEVELNHGNQDVFVANQKLNSRILQLLVNPVSDFDDSLSADAASSFSSSAGLAVVGYLMACSIHSVYWYAVKTTSGADGLGVKCAKVDFVGQRLFGISEVVHACWSPHLSEESVVLLETGELYLFGISSCLEKHPSSNNRVGMKKLNALWSKNKDFENSGRGGWISVEFSWHPRILIVAHAVAVFLVDARSCGCNLSCLLKIQMLSNIQHDRFIGLCRTGCDGFRFCVTSGRLLMLCDVRQPFRPLLRWVHSLDNPRYITVFRLSELRSNTKDDKWATDSGSCILLGSFWNSEFSLFVYGPNNKTKTVSSEISKFCNSFYAWGLPSEFSLSAYGTHCGRFLIREECLKDALPVWFDWRQKTGVVLGFGIFSRDPLAPLPKSDTVDGFLLIRLTSSGKLEAQRYHAVGECGRISDEAHRKTLCNSQADLLYEMSHEEDDLNIKFNFLNFQYLQGYLNGNLAEILSKERKQVDKVALKKEAGKESNEESMVGDPTGYGSLQRIFDVFKDINLPTSIYEIALRCIWANMPEYLERLALSSHSKYPEAPKFESYGIPFQIPSYCGNTKSRKFLPSKALKQSFLPPPFWLTLHMDISGMLGKKNLVIRSAEEEIQLQCDGVMEAADELTGARTEAESELDGTYAVSLADDTDEINIGDGDVRNFFFHKPVALLDEVCTMEIKCEKFRTWSKRFTTFLYRKQELSPDVSPEMVGLDLLNAGCPIQLTFNDSDISFDPNELKTLKLLKKQHLDFQKGFGLYQEYVTRGNFKK</sequence>
<evidence type="ECO:0000313" key="2">
    <source>
        <dbReference type="Proteomes" id="UP001652660"/>
    </source>
</evidence>
<keyword evidence="2" id="KW-1185">Reference proteome</keyword>
<proteinExistence type="predicted"/>
<reference evidence="3" key="1">
    <citation type="submission" date="2025-08" db="UniProtKB">
        <authorList>
            <consortium name="RefSeq"/>
        </authorList>
    </citation>
    <scope>IDENTIFICATION</scope>
    <source>
        <tissue evidence="3">Leaves</tissue>
    </source>
</reference>
<feature type="region of interest" description="Disordered" evidence="1">
    <location>
        <begin position="18"/>
        <end position="52"/>
    </location>
</feature>
<dbReference type="InterPro" id="IPR038801">
    <property type="entry name" value="TAF1C"/>
</dbReference>
<organism evidence="2 3">
    <name type="scientific">Coffea arabica</name>
    <name type="common">Arabian coffee</name>
    <dbReference type="NCBI Taxonomy" id="13443"/>
    <lineage>
        <taxon>Eukaryota</taxon>
        <taxon>Viridiplantae</taxon>
        <taxon>Streptophyta</taxon>
        <taxon>Embryophyta</taxon>
        <taxon>Tracheophyta</taxon>
        <taxon>Spermatophyta</taxon>
        <taxon>Magnoliopsida</taxon>
        <taxon>eudicotyledons</taxon>
        <taxon>Gunneridae</taxon>
        <taxon>Pentapetalae</taxon>
        <taxon>asterids</taxon>
        <taxon>lamiids</taxon>
        <taxon>Gentianales</taxon>
        <taxon>Rubiaceae</taxon>
        <taxon>Ixoroideae</taxon>
        <taxon>Gardenieae complex</taxon>
        <taxon>Bertiereae - Coffeeae clade</taxon>
        <taxon>Coffeeae</taxon>
        <taxon>Coffea</taxon>
    </lineage>
</organism>